<proteinExistence type="predicted"/>
<dbReference type="Gene3D" id="1.10.287.950">
    <property type="entry name" value="Methyl-accepting chemotaxis protein"/>
    <property type="match status" value="1"/>
</dbReference>
<evidence type="ECO:0000313" key="9">
    <source>
        <dbReference type="Proteomes" id="UP000831787"/>
    </source>
</evidence>
<keyword evidence="3 6" id="KW-1133">Transmembrane helix</keyword>
<feature type="transmembrane region" description="Helical" evidence="6">
    <location>
        <begin position="643"/>
        <end position="662"/>
    </location>
</feature>
<dbReference type="InterPro" id="IPR017501">
    <property type="entry name" value="Phage_infect_YhgE_C"/>
</dbReference>
<gene>
    <name evidence="8" type="ORF">MUN89_16945</name>
</gene>
<evidence type="ECO:0000256" key="6">
    <source>
        <dbReference type="SAM" id="Phobius"/>
    </source>
</evidence>
<dbReference type="InterPro" id="IPR017500">
    <property type="entry name" value="Phage_infect_YhgE_N"/>
</dbReference>
<comment type="subcellular location">
    <subcellularLocation>
        <location evidence="1">Membrane</location>
        <topology evidence="1">Multi-pass membrane protein</topology>
    </subcellularLocation>
</comment>
<evidence type="ECO:0000256" key="4">
    <source>
        <dbReference type="ARBA" id="ARBA00023136"/>
    </source>
</evidence>
<keyword evidence="2 6" id="KW-0812">Transmembrane</keyword>
<feature type="domain" description="ABC-2 type transporter transmembrane" evidence="7">
    <location>
        <begin position="24"/>
        <end position="163"/>
    </location>
</feature>
<organism evidence="8 9">
    <name type="scientific">Halobacillus salinarum</name>
    <dbReference type="NCBI Taxonomy" id="2932257"/>
    <lineage>
        <taxon>Bacteria</taxon>
        <taxon>Bacillati</taxon>
        <taxon>Bacillota</taxon>
        <taxon>Bacilli</taxon>
        <taxon>Bacillales</taxon>
        <taxon>Bacillaceae</taxon>
        <taxon>Halobacillus</taxon>
    </lineage>
</organism>
<feature type="region of interest" description="Disordered" evidence="5">
    <location>
        <begin position="475"/>
        <end position="516"/>
    </location>
</feature>
<dbReference type="RefSeq" id="WP_244708941.1">
    <property type="nucleotide sequence ID" value="NZ_CP095073.1"/>
</dbReference>
<reference evidence="8 9" key="1">
    <citation type="submission" date="2022-04" db="EMBL/GenBank/DDBJ databases">
        <title>Halobacillus sp. isolated from saltern.</title>
        <authorList>
            <person name="Won M."/>
            <person name="Lee C.-M."/>
            <person name="Woen H.-Y."/>
            <person name="Kwon S.-W."/>
        </authorList>
    </citation>
    <scope>NUCLEOTIDE SEQUENCE [LARGE SCALE GENOMIC DNA]</scope>
    <source>
        <strain evidence="8 9">SSBR10-3</strain>
    </source>
</reference>
<accession>A0ABY4EGK8</accession>
<evidence type="ECO:0000256" key="1">
    <source>
        <dbReference type="ARBA" id="ARBA00004141"/>
    </source>
</evidence>
<dbReference type="InterPro" id="IPR023908">
    <property type="entry name" value="xxxLxxG_rpt"/>
</dbReference>
<feature type="transmembrane region" description="Helical" evidence="6">
    <location>
        <begin position="21"/>
        <end position="43"/>
    </location>
</feature>
<evidence type="ECO:0000256" key="3">
    <source>
        <dbReference type="ARBA" id="ARBA00022989"/>
    </source>
</evidence>
<evidence type="ECO:0000256" key="2">
    <source>
        <dbReference type="ARBA" id="ARBA00022692"/>
    </source>
</evidence>
<dbReference type="PANTHER" id="PTHR43077:SF5">
    <property type="entry name" value="PHAGE INFECTION PROTEIN"/>
    <property type="match status" value="1"/>
</dbReference>
<dbReference type="NCBIfam" id="TIGR03062">
    <property type="entry name" value="pip_yhgE_Cterm"/>
    <property type="match status" value="1"/>
</dbReference>
<feature type="region of interest" description="Disordered" evidence="5">
    <location>
        <begin position="278"/>
        <end position="301"/>
    </location>
</feature>
<evidence type="ECO:0000313" key="8">
    <source>
        <dbReference type="EMBL" id="UOQ43582.1"/>
    </source>
</evidence>
<dbReference type="PANTHER" id="PTHR43077">
    <property type="entry name" value="TRANSPORT PERMEASE YVFS-RELATED"/>
    <property type="match status" value="1"/>
</dbReference>
<keyword evidence="9" id="KW-1185">Reference proteome</keyword>
<name>A0ABY4EGK8_9BACI</name>
<dbReference type="EMBL" id="CP095073">
    <property type="protein sequence ID" value="UOQ43582.1"/>
    <property type="molecule type" value="Genomic_DNA"/>
</dbReference>
<sequence>MNGIKLWFEEFKHMFTNRKRLIPFLAVLLIPLIYSGVFLWAFWNPYGNLDELPVAVVNSDKGADYNEEHLEVGKEFVDQLEEDGEFDYHFVSKEKGYEGIEKNDYYMLVEIPENFSSRAATILDEKPKKLQLKYVVNEGENYISSRISDSALDQMKAKLSDEMTETYADAMFAQFNDLKSGLADASSKAEDLNQGAEEVDNGAATLRDKLKTFSSKQLQLANGTETIKKGTADIADSSQQLSQGLTAMNDKYGEIVNGAEALHNKTEEVQTHIKASKQGADQLSQGLSELSKQSQGLPDAAKGLNDSLASLSQQAGQISSASSALSNETHKVKQQLAPIISQLPEEEQQKVLEELTKLEQGTGQLSQNTGKLAEGSHAIFEKSQQLPEKMKVLVSSEQKLKQGALNLSSGQTQLYDGFTQFSDKQGELVTGMDTFGGKLQQAAQGAEKLAGGASQLNDGANELFASTNKLADGSQQLQKGASDLSEGTNRLSSGANDFKTNLSEASSEANDVKTSDKTEDMMAKPVEVNKNSLSEVPNYGTGFTPYFLSLGLFVGALLITIVFPVREPVAAPKNAFSWFISKFGMLMLAGIVQALIVASVILFGLDLEVGNVLDFYLLSMITSLTFMALIQMLVTPLGDPGRFIGIMILILQLTTSAGTFPLELIPQPLQLFHSFLPMTYSIDAFRSVISEGNVDVMWQDAGTLGLFFAGFVAVTILYLVWNFRKKYYYLKEQTI</sequence>
<dbReference type="Pfam" id="PF12698">
    <property type="entry name" value="ABC2_membrane_3"/>
    <property type="match status" value="2"/>
</dbReference>
<feature type="transmembrane region" description="Helical" evidence="6">
    <location>
        <begin position="701"/>
        <end position="721"/>
    </location>
</feature>
<dbReference type="NCBIfam" id="TIGR03061">
    <property type="entry name" value="pip_yhgE_Nterm"/>
    <property type="match status" value="1"/>
</dbReference>
<feature type="domain" description="ABC-2 type transporter transmembrane" evidence="7">
    <location>
        <begin position="495"/>
        <end position="717"/>
    </location>
</feature>
<feature type="transmembrane region" description="Helical" evidence="6">
    <location>
        <begin position="615"/>
        <end position="634"/>
    </location>
</feature>
<dbReference type="InterPro" id="IPR051328">
    <property type="entry name" value="T7SS_ABC-Transporter"/>
</dbReference>
<feature type="transmembrane region" description="Helical" evidence="6">
    <location>
        <begin position="543"/>
        <end position="563"/>
    </location>
</feature>
<dbReference type="NCBIfam" id="TIGR03057">
    <property type="entry name" value="xxxLxxG_by_4"/>
    <property type="match status" value="2"/>
</dbReference>
<dbReference type="InterPro" id="IPR013525">
    <property type="entry name" value="ABC2_TM"/>
</dbReference>
<feature type="transmembrane region" description="Helical" evidence="6">
    <location>
        <begin position="583"/>
        <end position="603"/>
    </location>
</feature>
<keyword evidence="4 6" id="KW-0472">Membrane</keyword>
<protein>
    <submittedName>
        <fullName evidence="8">YhgE/Pip domain-containing protein</fullName>
    </submittedName>
</protein>
<evidence type="ECO:0000256" key="5">
    <source>
        <dbReference type="SAM" id="MobiDB-lite"/>
    </source>
</evidence>
<feature type="compositionally biased region" description="Polar residues" evidence="5">
    <location>
        <begin position="279"/>
        <end position="296"/>
    </location>
</feature>
<dbReference type="Gene3D" id="3.40.1710.10">
    <property type="entry name" value="abc type-2 transporter like domain"/>
    <property type="match status" value="1"/>
</dbReference>
<dbReference type="Proteomes" id="UP000831787">
    <property type="component" value="Chromosome"/>
</dbReference>
<dbReference type="SUPFAM" id="SSF58104">
    <property type="entry name" value="Methyl-accepting chemotaxis protein (MCP) signaling domain"/>
    <property type="match status" value="1"/>
</dbReference>
<feature type="compositionally biased region" description="Polar residues" evidence="5">
    <location>
        <begin position="475"/>
        <end position="509"/>
    </location>
</feature>
<evidence type="ECO:0000259" key="7">
    <source>
        <dbReference type="Pfam" id="PF12698"/>
    </source>
</evidence>